<dbReference type="Pfam" id="PF00512">
    <property type="entry name" value="HisKA"/>
    <property type="match status" value="1"/>
</dbReference>
<evidence type="ECO:0000256" key="7">
    <source>
        <dbReference type="SAM" id="Phobius"/>
    </source>
</evidence>
<dbReference type="CDD" id="cd00075">
    <property type="entry name" value="HATPase"/>
    <property type="match status" value="1"/>
</dbReference>
<keyword evidence="7" id="KW-0472">Membrane</keyword>
<keyword evidence="5 9" id="KW-0418">Kinase</keyword>
<evidence type="ECO:0000256" key="4">
    <source>
        <dbReference type="ARBA" id="ARBA00022679"/>
    </source>
</evidence>
<evidence type="ECO:0000313" key="10">
    <source>
        <dbReference type="Proteomes" id="UP000557872"/>
    </source>
</evidence>
<evidence type="ECO:0000259" key="8">
    <source>
        <dbReference type="PROSITE" id="PS50109"/>
    </source>
</evidence>
<dbReference type="PANTHER" id="PTHR43711:SF31">
    <property type="entry name" value="HISTIDINE KINASE"/>
    <property type="match status" value="1"/>
</dbReference>
<evidence type="ECO:0000256" key="2">
    <source>
        <dbReference type="ARBA" id="ARBA00012438"/>
    </source>
</evidence>
<proteinExistence type="predicted"/>
<evidence type="ECO:0000256" key="5">
    <source>
        <dbReference type="ARBA" id="ARBA00022777"/>
    </source>
</evidence>
<feature type="domain" description="Histidine kinase" evidence="8">
    <location>
        <begin position="278"/>
        <end position="497"/>
    </location>
</feature>
<dbReference type="PROSITE" id="PS50109">
    <property type="entry name" value="HIS_KIN"/>
    <property type="match status" value="1"/>
</dbReference>
<keyword evidence="6" id="KW-0902">Two-component regulatory system</keyword>
<dbReference type="InterPro" id="IPR036890">
    <property type="entry name" value="HATPase_C_sf"/>
</dbReference>
<dbReference type="PRINTS" id="PR00344">
    <property type="entry name" value="BCTRLSENSOR"/>
</dbReference>
<dbReference type="Gene3D" id="3.30.565.10">
    <property type="entry name" value="Histidine kinase-like ATPase, C-terminal domain"/>
    <property type="match status" value="1"/>
</dbReference>
<dbReference type="PANTHER" id="PTHR43711">
    <property type="entry name" value="TWO-COMPONENT HISTIDINE KINASE"/>
    <property type="match status" value="1"/>
</dbReference>
<dbReference type="Pfam" id="PF02518">
    <property type="entry name" value="HATPase_c"/>
    <property type="match status" value="1"/>
</dbReference>
<dbReference type="GO" id="GO:0000155">
    <property type="term" value="F:phosphorelay sensor kinase activity"/>
    <property type="evidence" value="ECO:0007669"/>
    <property type="project" value="InterPro"/>
</dbReference>
<dbReference type="InterPro" id="IPR005467">
    <property type="entry name" value="His_kinase_dom"/>
</dbReference>
<evidence type="ECO:0000256" key="3">
    <source>
        <dbReference type="ARBA" id="ARBA00022553"/>
    </source>
</evidence>
<dbReference type="SUPFAM" id="SSF47384">
    <property type="entry name" value="Homodimeric domain of signal transducing histidine kinase"/>
    <property type="match status" value="1"/>
</dbReference>
<dbReference type="InterPro" id="IPR050736">
    <property type="entry name" value="Sensor_HK_Regulatory"/>
</dbReference>
<dbReference type="CDD" id="cd00082">
    <property type="entry name" value="HisKA"/>
    <property type="match status" value="1"/>
</dbReference>
<name>A0A851GDI2_9BACT</name>
<dbReference type="SUPFAM" id="SSF55874">
    <property type="entry name" value="ATPase domain of HSP90 chaperone/DNA topoisomerase II/histidine kinase"/>
    <property type="match status" value="1"/>
</dbReference>
<dbReference type="Gene3D" id="1.10.287.130">
    <property type="match status" value="1"/>
</dbReference>
<dbReference type="InterPro" id="IPR036097">
    <property type="entry name" value="HisK_dim/P_sf"/>
</dbReference>
<keyword evidence="4" id="KW-0808">Transferase</keyword>
<protein>
    <recommendedName>
        <fullName evidence="2">histidine kinase</fullName>
        <ecNumber evidence="2">2.7.13.3</ecNumber>
    </recommendedName>
</protein>
<dbReference type="InterPro" id="IPR003661">
    <property type="entry name" value="HisK_dim/P_dom"/>
</dbReference>
<dbReference type="InterPro" id="IPR004358">
    <property type="entry name" value="Sig_transdc_His_kin-like_C"/>
</dbReference>
<reference evidence="9 10" key="1">
    <citation type="submission" date="2020-07" db="EMBL/GenBank/DDBJ databases">
        <title>Roseicoccus Jingziensis gen. nov., sp. nov., isolated from coastal seawater.</title>
        <authorList>
            <person name="Feng X."/>
        </authorList>
    </citation>
    <scope>NUCLEOTIDE SEQUENCE [LARGE SCALE GENOMIC DNA]</scope>
    <source>
        <strain evidence="9 10">N1E253</strain>
    </source>
</reference>
<gene>
    <name evidence="9" type="ORF">HW115_09365</name>
</gene>
<dbReference type="EMBL" id="JACBAZ010000003">
    <property type="protein sequence ID" value="NWK55818.1"/>
    <property type="molecule type" value="Genomic_DNA"/>
</dbReference>
<dbReference type="SMART" id="SM00387">
    <property type="entry name" value="HATPase_c"/>
    <property type="match status" value="1"/>
</dbReference>
<keyword evidence="10" id="KW-1185">Reference proteome</keyword>
<evidence type="ECO:0000313" key="9">
    <source>
        <dbReference type="EMBL" id="NWK55818.1"/>
    </source>
</evidence>
<dbReference type="SMART" id="SM00388">
    <property type="entry name" value="HisKA"/>
    <property type="match status" value="1"/>
</dbReference>
<dbReference type="RefSeq" id="WP_178932357.1">
    <property type="nucleotide sequence ID" value="NZ_JACBAZ010000003.1"/>
</dbReference>
<comment type="caution">
    <text evidence="9">The sequence shown here is derived from an EMBL/GenBank/DDBJ whole genome shotgun (WGS) entry which is preliminary data.</text>
</comment>
<keyword evidence="3" id="KW-0597">Phosphoprotein</keyword>
<evidence type="ECO:0000256" key="1">
    <source>
        <dbReference type="ARBA" id="ARBA00000085"/>
    </source>
</evidence>
<comment type="catalytic activity">
    <reaction evidence="1">
        <text>ATP + protein L-histidine = ADP + protein N-phospho-L-histidine.</text>
        <dbReference type="EC" id="2.7.13.3"/>
    </reaction>
</comment>
<keyword evidence="7" id="KW-1133">Transmembrane helix</keyword>
<organism evidence="9 10">
    <name type="scientific">Oceaniferula marina</name>
    <dbReference type="NCBI Taxonomy" id="2748318"/>
    <lineage>
        <taxon>Bacteria</taxon>
        <taxon>Pseudomonadati</taxon>
        <taxon>Verrucomicrobiota</taxon>
        <taxon>Verrucomicrobiia</taxon>
        <taxon>Verrucomicrobiales</taxon>
        <taxon>Verrucomicrobiaceae</taxon>
        <taxon>Oceaniferula</taxon>
    </lineage>
</organism>
<dbReference type="EC" id="2.7.13.3" evidence="2"/>
<dbReference type="InterPro" id="IPR003594">
    <property type="entry name" value="HATPase_dom"/>
</dbReference>
<accession>A0A851GDI2</accession>
<keyword evidence="7" id="KW-0812">Transmembrane</keyword>
<feature type="transmembrane region" description="Helical" evidence="7">
    <location>
        <begin position="238"/>
        <end position="259"/>
    </location>
</feature>
<dbReference type="AlphaFoldDB" id="A0A851GDI2"/>
<evidence type="ECO:0000256" key="6">
    <source>
        <dbReference type="ARBA" id="ARBA00023012"/>
    </source>
</evidence>
<sequence length="497" mass="55746">MKLGVVMLACLCVGAAFFISRTVEIRKVASEDEWLPVQNRVLADSLDSMEQLWRHAVENAARHELKIKVLRRSEYAKRVVGVRQVSYFDGSRVEHKVIESPVPERQDFALTLEEVNQLWPEGAVGEGETGQWMNRPGEPLRYLARLSEHKVVVFLLSPAAAHKVVEAELNKLLKPLPDHVPAGAYVELRDQAGELLFSSGRDAFSDAPADELVRHYSIFGEWSMRYWAPREKSVDYNAMILMSGSVVALIILFGGFWMIQEQEKAIKLAEARVSFVNAVSHELRTPLTNILLTVDVVQDKIENVKLKSRMDLIREESHRLGRLVDNVLDFARIEQGQMTVEKRDGVDLASLLASCVQQFQPAYNRKQIEMLVDVPDHKVIRTDPDLLVQIVLNLLSNIDKYAGNVASASIRVRYHPENVVIVVRDDGPGIPLADRSRIFRAFERMDERVAAGVTGTGLGLAISRELARQLGGDLVMIHDSEDEQSGAAFQLSISIVD</sequence>
<dbReference type="Proteomes" id="UP000557872">
    <property type="component" value="Unassembled WGS sequence"/>
</dbReference>